<dbReference type="RefSeq" id="WP_003372726.1">
    <property type="nucleotide sequence ID" value="NZ_JACBBA010000001.1"/>
</dbReference>
<dbReference type="InterPro" id="IPR029033">
    <property type="entry name" value="His_PPase_superfam"/>
</dbReference>
<gene>
    <name evidence="1" type="ORF">FDG31_16495</name>
</gene>
<comment type="caution">
    <text evidence="1">The sequence shown here is derived from an EMBL/GenBank/DDBJ whole genome shotgun (WGS) entry which is preliminary data.</text>
</comment>
<name>A0A6B4JIQ8_CLOBO</name>
<sequence>MRIGLVRHFKVNYKRDFFMTSKEFKEWEAGYNHSDVIRNDVKLQDIVWDKCYCSTLSRAITTAKDIYSKEIIQSDLIREVPISPLFNSNFKLPFWFWAISARLAWYFNHSSQEELKIQTELNAKKFLDFLEEKVKEEASENVLIVTHGFFMYTLQKELMKRGFKGKMIHTPQNGNLYLYKKIDNLKWTL</sequence>
<dbReference type="Proteomes" id="UP000486903">
    <property type="component" value="Unassembled WGS sequence"/>
</dbReference>
<evidence type="ECO:0000313" key="2">
    <source>
        <dbReference type="Proteomes" id="UP000486903"/>
    </source>
</evidence>
<accession>A0A6B4JIQ8</accession>
<proteinExistence type="predicted"/>
<dbReference type="Gene3D" id="3.40.50.1240">
    <property type="entry name" value="Phosphoglycerate mutase-like"/>
    <property type="match status" value="1"/>
</dbReference>
<dbReference type="InterPro" id="IPR013078">
    <property type="entry name" value="His_Pase_superF_clade-1"/>
</dbReference>
<reference evidence="1 2" key="1">
    <citation type="submission" date="2019-04" db="EMBL/GenBank/DDBJ databases">
        <title>Genome sequencing of Clostridium botulinum Groups I-IV and Clostridium butyricum.</title>
        <authorList>
            <person name="Brunt J."/>
            <person name="Van Vliet A.H.M."/>
            <person name="Stringer S.C."/>
            <person name="Carter A.T."/>
            <person name="Peck M.W."/>
        </authorList>
    </citation>
    <scope>NUCLEOTIDE SEQUENCE [LARGE SCALE GENOMIC DNA]</scope>
    <source>
        <strain evidence="1 2">BL81</strain>
    </source>
</reference>
<dbReference type="CDD" id="cd07067">
    <property type="entry name" value="HP_PGM_like"/>
    <property type="match status" value="1"/>
</dbReference>
<dbReference type="SUPFAM" id="SSF53254">
    <property type="entry name" value="Phosphoglycerate mutase-like"/>
    <property type="match status" value="1"/>
</dbReference>
<evidence type="ECO:0000313" key="1">
    <source>
        <dbReference type="EMBL" id="NFV27723.1"/>
    </source>
</evidence>
<protein>
    <submittedName>
        <fullName evidence="1">Histidine phosphatase family protein</fullName>
    </submittedName>
</protein>
<dbReference type="AlphaFoldDB" id="A0A6B4JIQ8"/>
<dbReference type="Pfam" id="PF00300">
    <property type="entry name" value="His_Phos_1"/>
    <property type="match status" value="1"/>
</dbReference>
<dbReference type="EMBL" id="SXFB01000019">
    <property type="protein sequence ID" value="NFV27723.1"/>
    <property type="molecule type" value="Genomic_DNA"/>
</dbReference>
<organism evidence="1 2">
    <name type="scientific">Clostridium botulinum</name>
    <dbReference type="NCBI Taxonomy" id="1491"/>
    <lineage>
        <taxon>Bacteria</taxon>
        <taxon>Bacillati</taxon>
        <taxon>Bacillota</taxon>
        <taxon>Clostridia</taxon>
        <taxon>Eubacteriales</taxon>
        <taxon>Clostridiaceae</taxon>
        <taxon>Clostridium</taxon>
    </lineage>
</organism>